<dbReference type="Pfam" id="PF00069">
    <property type="entry name" value="Pkinase"/>
    <property type="match status" value="1"/>
</dbReference>
<dbReference type="PANTHER" id="PTHR24349">
    <property type="entry name" value="SERINE/THREONINE-PROTEIN KINASE"/>
    <property type="match status" value="1"/>
</dbReference>
<protein>
    <recommendedName>
        <fullName evidence="7">Protein kinase domain-containing protein</fullName>
    </recommendedName>
</protein>
<dbReference type="PROSITE" id="PS50011">
    <property type="entry name" value="PROTEIN_KINASE_DOM"/>
    <property type="match status" value="1"/>
</dbReference>
<keyword evidence="9" id="KW-1185">Reference proteome</keyword>
<dbReference type="InterPro" id="IPR050205">
    <property type="entry name" value="CDPK_Ser/Thr_kinases"/>
</dbReference>
<gene>
    <name evidence="8" type="ORF">LSAT_V11C800424230</name>
</gene>
<dbReference type="AlphaFoldDB" id="A0A9R1UPS1"/>
<dbReference type="GO" id="GO:0004674">
    <property type="term" value="F:protein serine/threonine kinase activity"/>
    <property type="evidence" value="ECO:0007669"/>
    <property type="project" value="UniProtKB-KW"/>
</dbReference>
<reference evidence="8 9" key="1">
    <citation type="journal article" date="2017" name="Nat. Commun.">
        <title>Genome assembly with in vitro proximity ligation data and whole-genome triplication in lettuce.</title>
        <authorList>
            <person name="Reyes-Chin-Wo S."/>
            <person name="Wang Z."/>
            <person name="Yang X."/>
            <person name="Kozik A."/>
            <person name="Arikit S."/>
            <person name="Song C."/>
            <person name="Xia L."/>
            <person name="Froenicke L."/>
            <person name="Lavelle D.O."/>
            <person name="Truco M.J."/>
            <person name="Xia R."/>
            <person name="Zhu S."/>
            <person name="Xu C."/>
            <person name="Xu H."/>
            <person name="Xu X."/>
            <person name="Cox K."/>
            <person name="Korf I."/>
            <person name="Meyers B.C."/>
            <person name="Michelmore R.W."/>
        </authorList>
    </citation>
    <scope>NUCLEOTIDE SEQUENCE [LARGE SCALE GENOMIC DNA]</scope>
    <source>
        <strain evidence="9">cv. Salinas</strain>
        <tissue evidence="8">Seedlings</tissue>
    </source>
</reference>
<sequence length="108" mass="12103">MVTVVHDFHTLGVFHKDLKPENSLFLSTDEDSPLKATDFGLSLFFKPVYASEDARSVCLREYDTAPDVKVYANTGLCSKGIEKARGEDSWTRPGILLELLESTNLKHQ</sequence>
<keyword evidence="4" id="KW-0547">Nucleotide-binding</keyword>
<dbReference type="GO" id="GO:0005524">
    <property type="term" value="F:ATP binding"/>
    <property type="evidence" value="ECO:0007669"/>
    <property type="project" value="UniProtKB-KW"/>
</dbReference>
<evidence type="ECO:0000256" key="1">
    <source>
        <dbReference type="ARBA" id="ARBA00005354"/>
    </source>
</evidence>
<dbReference type="Gene3D" id="1.10.510.10">
    <property type="entry name" value="Transferase(Phosphotransferase) domain 1"/>
    <property type="match status" value="1"/>
</dbReference>
<organism evidence="8 9">
    <name type="scientific">Lactuca sativa</name>
    <name type="common">Garden lettuce</name>
    <dbReference type="NCBI Taxonomy" id="4236"/>
    <lineage>
        <taxon>Eukaryota</taxon>
        <taxon>Viridiplantae</taxon>
        <taxon>Streptophyta</taxon>
        <taxon>Embryophyta</taxon>
        <taxon>Tracheophyta</taxon>
        <taxon>Spermatophyta</taxon>
        <taxon>Magnoliopsida</taxon>
        <taxon>eudicotyledons</taxon>
        <taxon>Gunneridae</taxon>
        <taxon>Pentapetalae</taxon>
        <taxon>asterids</taxon>
        <taxon>campanulids</taxon>
        <taxon>Asterales</taxon>
        <taxon>Asteraceae</taxon>
        <taxon>Cichorioideae</taxon>
        <taxon>Cichorieae</taxon>
        <taxon>Lactucinae</taxon>
        <taxon>Lactuca</taxon>
    </lineage>
</organism>
<evidence type="ECO:0000256" key="6">
    <source>
        <dbReference type="ARBA" id="ARBA00022840"/>
    </source>
</evidence>
<dbReference type="InterPro" id="IPR011009">
    <property type="entry name" value="Kinase-like_dom_sf"/>
</dbReference>
<evidence type="ECO:0000259" key="7">
    <source>
        <dbReference type="PROSITE" id="PS50011"/>
    </source>
</evidence>
<proteinExistence type="inferred from homology"/>
<evidence type="ECO:0000256" key="4">
    <source>
        <dbReference type="ARBA" id="ARBA00022741"/>
    </source>
</evidence>
<name>A0A9R1UPS1_LACSA</name>
<evidence type="ECO:0000313" key="9">
    <source>
        <dbReference type="Proteomes" id="UP000235145"/>
    </source>
</evidence>
<evidence type="ECO:0000256" key="3">
    <source>
        <dbReference type="ARBA" id="ARBA00022679"/>
    </source>
</evidence>
<dbReference type="Proteomes" id="UP000235145">
    <property type="component" value="Unassembled WGS sequence"/>
</dbReference>
<comment type="caution">
    <text evidence="8">The sequence shown here is derived from an EMBL/GenBank/DDBJ whole genome shotgun (WGS) entry which is preliminary data.</text>
</comment>
<dbReference type="EMBL" id="NBSK02000008">
    <property type="protein sequence ID" value="KAJ0190710.1"/>
    <property type="molecule type" value="Genomic_DNA"/>
</dbReference>
<keyword evidence="6" id="KW-0067">ATP-binding</keyword>
<keyword evidence="2" id="KW-0723">Serine/threonine-protein kinase</keyword>
<dbReference type="InterPro" id="IPR000719">
    <property type="entry name" value="Prot_kinase_dom"/>
</dbReference>
<keyword evidence="5" id="KW-0418">Kinase</keyword>
<keyword evidence="3" id="KW-0808">Transferase</keyword>
<accession>A0A9R1UPS1</accession>
<feature type="domain" description="Protein kinase" evidence="7">
    <location>
        <begin position="1"/>
        <end position="108"/>
    </location>
</feature>
<evidence type="ECO:0000313" key="8">
    <source>
        <dbReference type="EMBL" id="KAJ0190710.1"/>
    </source>
</evidence>
<evidence type="ECO:0000256" key="2">
    <source>
        <dbReference type="ARBA" id="ARBA00022527"/>
    </source>
</evidence>
<comment type="similarity">
    <text evidence="1">Belongs to the protein kinase superfamily. CAMK Ser/Thr protein kinase family. CaMK subfamily.</text>
</comment>
<evidence type="ECO:0000256" key="5">
    <source>
        <dbReference type="ARBA" id="ARBA00022777"/>
    </source>
</evidence>
<dbReference type="SUPFAM" id="SSF56112">
    <property type="entry name" value="Protein kinase-like (PK-like)"/>
    <property type="match status" value="1"/>
</dbReference>